<dbReference type="EMBL" id="JALN02000001">
    <property type="protein sequence ID" value="KDF02363.1"/>
    <property type="molecule type" value="Genomic_DNA"/>
</dbReference>
<gene>
    <name evidence="1" type="ORF">Y900_026360</name>
</gene>
<accession>A0A064CU95</accession>
<dbReference type="STRING" id="1440774.Y900_026360"/>
<sequence>MQTPSWKQRIDGVIYGFLDAVSKRLSTLPTNPITDFLQGAWLTLRRTLFNQAPTLNPTQTTGQLSGTITGSLGAVDPESDPMLYGVLQNPVNGTVSVNPDGTFSYTPGSDFTGRDAFIVAARDTAQPAFNVLDPTGNGITEALVIVQQGTAPSVNYAFTFDQTRYWWGVQRWSQKAEIGLEWGAYNLADQVVPAQNVTLTITATAQRLAGNNLASANSPLTGNTAGFYPTVVQSRIQTGSPSVTKDGKPVPDGTVNINFSNNWGYNGMVGANQYNYDSTVIHELMHAYGFLSTVASAGNNSDPNEPWSTFDEFITNSSLTPAVDPTTYKWNNTFDPNLTGGDNGLYFYGPNEALAFGGKPVPLYTPAEWAQGSSVSHLNDAYFDVTDNPADPRYIKLMNANDPKGSRGPTYLSPVEIGILKDLGYTMA</sequence>
<dbReference type="AlphaFoldDB" id="A0A064CU95"/>
<protein>
    <submittedName>
        <fullName evidence="1">Uncharacterized protein</fullName>
    </submittedName>
</protein>
<dbReference type="Gene3D" id="2.60.40.3440">
    <property type="match status" value="1"/>
</dbReference>
<proteinExistence type="predicted"/>
<evidence type="ECO:0000313" key="2">
    <source>
        <dbReference type="Proteomes" id="UP000022835"/>
    </source>
</evidence>
<dbReference type="eggNOG" id="COG4932">
    <property type="taxonomic scope" value="Bacteria"/>
</dbReference>
<dbReference type="Pfam" id="PF17963">
    <property type="entry name" value="Big_9"/>
    <property type="match status" value="1"/>
</dbReference>
<comment type="caution">
    <text evidence="1">The sequence shown here is derived from an EMBL/GenBank/DDBJ whole genome shotgun (WGS) entry which is preliminary data.</text>
</comment>
<dbReference type="Proteomes" id="UP000022835">
    <property type="component" value="Unassembled WGS sequence"/>
</dbReference>
<evidence type="ECO:0000313" key="1">
    <source>
        <dbReference type="EMBL" id="KDF02363.1"/>
    </source>
</evidence>
<name>A0A064CU95_9MYCO</name>
<keyword evidence="2" id="KW-1185">Reference proteome</keyword>
<organism evidence="1 2">
    <name type="scientific">Mycolicibacterium aromaticivorans JS19b1 = JCM 16368</name>
    <dbReference type="NCBI Taxonomy" id="1440774"/>
    <lineage>
        <taxon>Bacteria</taxon>
        <taxon>Bacillati</taxon>
        <taxon>Actinomycetota</taxon>
        <taxon>Actinomycetes</taxon>
        <taxon>Mycobacteriales</taxon>
        <taxon>Mycobacteriaceae</taxon>
        <taxon>Mycolicibacterium</taxon>
    </lineage>
</organism>
<reference evidence="1" key="1">
    <citation type="submission" date="2014-05" db="EMBL/GenBank/DDBJ databases">
        <title>Genome sequence of Mycobacterium aromaticivorans strain JS19b1T (= DSM 45407T).</title>
        <authorList>
            <person name="Kwak Y."/>
            <person name="Park G.-S."/>
            <person name="Li Q.X."/>
            <person name="Lee S.-E."/>
            <person name="Shin J.-H."/>
        </authorList>
    </citation>
    <scope>NUCLEOTIDE SEQUENCE [LARGE SCALE GENOMIC DNA]</scope>
    <source>
        <strain evidence="1">JS19b1</strain>
    </source>
</reference>